<keyword evidence="3" id="KW-0520">NAD</keyword>
<dbReference type="InterPro" id="IPR036291">
    <property type="entry name" value="NAD(P)-bd_dom_sf"/>
</dbReference>
<evidence type="ECO:0000256" key="1">
    <source>
        <dbReference type="ARBA" id="ARBA00005854"/>
    </source>
</evidence>
<protein>
    <recommendedName>
        <fullName evidence="4">D-isomer specific 2-hydroxyacid dehydrogenase NAD-binding domain-containing protein</fullName>
    </recommendedName>
</protein>
<reference evidence="5" key="1">
    <citation type="submission" date="2018-05" db="EMBL/GenBank/DDBJ databases">
        <authorList>
            <person name="Lanie J.A."/>
            <person name="Ng W.-L."/>
            <person name="Kazmierczak K.M."/>
            <person name="Andrzejewski T.M."/>
            <person name="Davidsen T.M."/>
            <person name="Wayne K.J."/>
            <person name="Tettelin H."/>
            <person name="Glass J.I."/>
            <person name="Rusch D."/>
            <person name="Podicherti R."/>
            <person name="Tsui H.-C.T."/>
            <person name="Winkler M.E."/>
        </authorList>
    </citation>
    <scope>NUCLEOTIDE SEQUENCE</scope>
</reference>
<dbReference type="InterPro" id="IPR029752">
    <property type="entry name" value="D-isomer_DH_CS1"/>
</dbReference>
<dbReference type="InterPro" id="IPR050857">
    <property type="entry name" value="D-2-hydroxyacid_DH"/>
</dbReference>
<dbReference type="Gene3D" id="3.40.50.720">
    <property type="entry name" value="NAD(P)-binding Rossmann-like Domain"/>
    <property type="match status" value="2"/>
</dbReference>
<dbReference type="EMBL" id="UINC01040957">
    <property type="protein sequence ID" value="SVB41556.1"/>
    <property type="molecule type" value="Genomic_DNA"/>
</dbReference>
<accession>A0A382DST3</accession>
<evidence type="ECO:0000259" key="4">
    <source>
        <dbReference type="Pfam" id="PF02826"/>
    </source>
</evidence>
<dbReference type="CDD" id="cd12169">
    <property type="entry name" value="PGDH_like_1"/>
    <property type="match status" value="1"/>
</dbReference>
<sequence>MLNVAILDDYQNSALEMANWDNLSEKAKITVFNDHIHDREVLIKRLRKFQVICAMRERTPFPKELLESLPKLKLLVTTGMRNASIDIEAASELGITVSGTEGLPYPTAELTWALILVLARNITVEHQSVKEGIWQKEVGVGLKGKTLGIIGLGNLGSQVAKYGNAFGMEVIAWSQNLTSDLAKEKGAKYVSLDTLMSESDFVSIHTVLSPRTKGLIDGSKLNLMKKTSYLVNTSRGPIVDEHALIKILEDKGIAGAGLDVFDLEPMESDHPLALS</sequence>
<keyword evidence="2" id="KW-0560">Oxidoreductase</keyword>
<dbReference type="PANTHER" id="PTHR42789:SF1">
    <property type="entry name" value="D-ISOMER SPECIFIC 2-HYDROXYACID DEHYDROGENASE FAMILY PROTEIN (AFU_ORTHOLOGUE AFUA_6G10090)"/>
    <property type="match status" value="1"/>
</dbReference>
<proteinExistence type="inferred from homology"/>
<feature type="non-terminal residue" evidence="5">
    <location>
        <position position="275"/>
    </location>
</feature>
<dbReference type="PROSITE" id="PS00671">
    <property type="entry name" value="D_2_HYDROXYACID_DH_3"/>
    <property type="match status" value="1"/>
</dbReference>
<evidence type="ECO:0000256" key="3">
    <source>
        <dbReference type="ARBA" id="ARBA00023027"/>
    </source>
</evidence>
<comment type="similarity">
    <text evidence="1">Belongs to the D-isomer specific 2-hydroxyacid dehydrogenase family.</text>
</comment>
<dbReference type="Pfam" id="PF02826">
    <property type="entry name" value="2-Hacid_dh_C"/>
    <property type="match status" value="1"/>
</dbReference>
<dbReference type="PROSITE" id="PS00065">
    <property type="entry name" value="D_2_HYDROXYACID_DH_1"/>
    <property type="match status" value="1"/>
</dbReference>
<evidence type="ECO:0000256" key="2">
    <source>
        <dbReference type="ARBA" id="ARBA00023002"/>
    </source>
</evidence>
<organism evidence="5">
    <name type="scientific">marine metagenome</name>
    <dbReference type="NCBI Taxonomy" id="408172"/>
    <lineage>
        <taxon>unclassified sequences</taxon>
        <taxon>metagenomes</taxon>
        <taxon>ecological metagenomes</taxon>
    </lineage>
</organism>
<dbReference type="SUPFAM" id="SSF51735">
    <property type="entry name" value="NAD(P)-binding Rossmann-fold domains"/>
    <property type="match status" value="1"/>
</dbReference>
<dbReference type="GO" id="GO:0051287">
    <property type="term" value="F:NAD binding"/>
    <property type="evidence" value="ECO:0007669"/>
    <property type="project" value="InterPro"/>
</dbReference>
<dbReference type="InterPro" id="IPR029753">
    <property type="entry name" value="D-isomer_DH_CS"/>
</dbReference>
<dbReference type="PANTHER" id="PTHR42789">
    <property type="entry name" value="D-ISOMER SPECIFIC 2-HYDROXYACID DEHYDROGENASE FAMILY PROTEIN (AFU_ORTHOLOGUE AFUA_6G10090)"/>
    <property type="match status" value="1"/>
</dbReference>
<dbReference type="AlphaFoldDB" id="A0A382DST3"/>
<feature type="domain" description="D-isomer specific 2-hydroxyacid dehydrogenase NAD-binding" evidence="4">
    <location>
        <begin position="113"/>
        <end position="272"/>
    </location>
</feature>
<name>A0A382DST3_9ZZZZ</name>
<evidence type="ECO:0000313" key="5">
    <source>
        <dbReference type="EMBL" id="SVB41556.1"/>
    </source>
</evidence>
<dbReference type="GO" id="GO:0016616">
    <property type="term" value="F:oxidoreductase activity, acting on the CH-OH group of donors, NAD or NADP as acceptor"/>
    <property type="evidence" value="ECO:0007669"/>
    <property type="project" value="InterPro"/>
</dbReference>
<dbReference type="FunFam" id="3.40.50.720:FF:000203">
    <property type="entry name" value="D-3-phosphoglycerate dehydrogenase (SerA)"/>
    <property type="match status" value="1"/>
</dbReference>
<gene>
    <name evidence="5" type="ORF">METZ01_LOCUS194410</name>
</gene>
<dbReference type="InterPro" id="IPR006140">
    <property type="entry name" value="D-isomer_DH_NAD-bd"/>
</dbReference>
<dbReference type="SUPFAM" id="SSF52283">
    <property type="entry name" value="Formate/glycerate dehydrogenase catalytic domain-like"/>
    <property type="match status" value="1"/>
</dbReference>